<proteinExistence type="predicted"/>
<dbReference type="PROSITE" id="PS50887">
    <property type="entry name" value="GGDEF"/>
    <property type="match status" value="1"/>
</dbReference>
<dbReference type="InterPro" id="IPR000160">
    <property type="entry name" value="GGDEF_dom"/>
</dbReference>
<accession>A0ABP9L3H7</accession>
<name>A0ABP9L3H7_9GAMM</name>
<dbReference type="EC" id="2.7.7.65" evidence="1"/>
<protein>
    <recommendedName>
        <fullName evidence="1">diguanylate cyclase</fullName>
        <ecNumber evidence="1">2.7.7.65</ecNumber>
    </recommendedName>
</protein>
<dbReference type="Pfam" id="PF01590">
    <property type="entry name" value="GAF"/>
    <property type="match status" value="1"/>
</dbReference>
<dbReference type="Gene3D" id="3.30.450.40">
    <property type="match status" value="1"/>
</dbReference>
<dbReference type="SMART" id="SM00065">
    <property type="entry name" value="GAF"/>
    <property type="match status" value="1"/>
</dbReference>
<dbReference type="PANTHER" id="PTHR45138">
    <property type="entry name" value="REGULATORY COMPONENTS OF SENSORY TRANSDUCTION SYSTEM"/>
    <property type="match status" value="1"/>
</dbReference>
<reference evidence="5" key="1">
    <citation type="journal article" date="2019" name="Int. J. Syst. Evol. Microbiol.">
        <title>The Global Catalogue of Microorganisms (GCM) 10K type strain sequencing project: providing services to taxonomists for standard genome sequencing and annotation.</title>
        <authorList>
            <consortium name="The Broad Institute Genomics Platform"/>
            <consortium name="The Broad Institute Genome Sequencing Center for Infectious Disease"/>
            <person name="Wu L."/>
            <person name="Ma J."/>
        </authorList>
    </citation>
    <scope>NUCLEOTIDE SEQUENCE [LARGE SCALE GENOMIC DNA]</scope>
    <source>
        <strain evidence="5">JCM 19212</strain>
    </source>
</reference>
<dbReference type="InterPro" id="IPR043128">
    <property type="entry name" value="Rev_trsase/Diguanyl_cyclase"/>
</dbReference>
<dbReference type="NCBIfam" id="TIGR00254">
    <property type="entry name" value="GGDEF"/>
    <property type="match status" value="1"/>
</dbReference>
<dbReference type="Proteomes" id="UP001501083">
    <property type="component" value="Unassembled WGS sequence"/>
</dbReference>
<dbReference type="Pfam" id="PF00990">
    <property type="entry name" value="GGDEF"/>
    <property type="match status" value="1"/>
</dbReference>
<dbReference type="CDD" id="cd01949">
    <property type="entry name" value="GGDEF"/>
    <property type="match status" value="1"/>
</dbReference>
<evidence type="ECO:0000256" key="2">
    <source>
        <dbReference type="ARBA" id="ARBA00034247"/>
    </source>
</evidence>
<dbReference type="InterPro" id="IPR050469">
    <property type="entry name" value="Diguanylate_Cyclase"/>
</dbReference>
<dbReference type="PANTHER" id="PTHR45138:SF9">
    <property type="entry name" value="DIGUANYLATE CYCLASE DGCM-RELATED"/>
    <property type="match status" value="1"/>
</dbReference>
<dbReference type="InterPro" id="IPR003018">
    <property type="entry name" value="GAF"/>
</dbReference>
<dbReference type="SUPFAM" id="SSF55073">
    <property type="entry name" value="Nucleotide cyclase"/>
    <property type="match status" value="1"/>
</dbReference>
<dbReference type="RefSeq" id="WP_158982690.1">
    <property type="nucleotide sequence ID" value="NZ_BAABKY010000001.1"/>
</dbReference>
<dbReference type="EMBL" id="BAABKY010000001">
    <property type="protein sequence ID" value="GAA5070275.1"/>
    <property type="molecule type" value="Genomic_DNA"/>
</dbReference>
<dbReference type="Gene3D" id="3.30.70.270">
    <property type="match status" value="1"/>
</dbReference>
<dbReference type="SUPFAM" id="SSF55781">
    <property type="entry name" value="GAF domain-like"/>
    <property type="match status" value="1"/>
</dbReference>
<evidence type="ECO:0000313" key="5">
    <source>
        <dbReference type="Proteomes" id="UP001501083"/>
    </source>
</evidence>
<evidence type="ECO:0000259" key="3">
    <source>
        <dbReference type="PROSITE" id="PS50887"/>
    </source>
</evidence>
<comment type="caution">
    <text evidence="4">The sequence shown here is derived from an EMBL/GenBank/DDBJ whole genome shotgun (WGS) entry which is preliminary data.</text>
</comment>
<gene>
    <name evidence="4" type="ORF">GCM10025759_08120</name>
</gene>
<dbReference type="InterPro" id="IPR029787">
    <property type="entry name" value="Nucleotide_cyclase"/>
</dbReference>
<evidence type="ECO:0000313" key="4">
    <source>
        <dbReference type="EMBL" id="GAA5070275.1"/>
    </source>
</evidence>
<keyword evidence="5" id="KW-1185">Reference proteome</keyword>
<dbReference type="SMART" id="SM00267">
    <property type="entry name" value="GGDEF"/>
    <property type="match status" value="1"/>
</dbReference>
<sequence length="366" mass="40367">MSAARPLALPPPDEARRQAALDAYGVVDTVPEQAYDDIVRLAMTLCDVPAAAISLIDRDRQWFKAQIGLNLRETARTDAICERAIQQPDRPLVIDDLAASGVAGPEALRIGGEPLRFYAGMPLLSPDGRALGTVCVLDNKPRTLTAAQLEGLEVLARQTQHLLELRRYAMEQRRLLSEREAFAQRLEDARADLQRRNDLLQHSATHDALTGLLNRAALAQLRDNPEAMLQLQQSPYTLLLLDVDHFKDVNDRHGHLLGDRALRAVADAVAASIRERDVAVRYGGEEFLILLPDTRLSSAVQVAERIRQRIAAAPLPFALTVSIGLAAGEPTRDWSEQVFDRADQALYRAKAGGRNRVVVDDTPMHG</sequence>
<evidence type="ECO:0000256" key="1">
    <source>
        <dbReference type="ARBA" id="ARBA00012528"/>
    </source>
</evidence>
<organism evidence="4 5">
    <name type="scientific">Lysobacter panacisoli</name>
    <dbReference type="NCBI Taxonomy" id="1255263"/>
    <lineage>
        <taxon>Bacteria</taxon>
        <taxon>Pseudomonadati</taxon>
        <taxon>Pseudomonadota</taxon>
        <taxon>Gammaproteobacteria</taxon>
        <taxon>Lysobacterales</taxon>
        <taxon>Lysobacteraceae</taxon>
        <taxon>Lysobacter</taxon>
    </lineage>
</organism>
<feature type="domain" description="GGDEF" evidence="3">
    <location>
        <begin position="234"/>
        <end position="362"/>
    </location>
</feature>
<comment type="catalytic activity">
    <reaction evidence="2">
        <text>2 GTP = 3',3'-c-di-GMP + 2 diphosphate</text>
        <dbReference type="Rhea" id="RHEA:24898"/>
        <dbReference type="ChEBI" id="CHEBI:33019"/>
        <dbReference type="ChEBI" id="CHEBI:37565"/>
        <dbReference type="ChEBI" id="CHEBI:58805"/>
        <dbReference type="EC" id="2.7.7.65"/>
    </reaction>
</comment>
<dbReference type="InterPro" id="IPR029016">
    <property type="entry name" value="GAF-like_dom_sf"/>
</dbReference>